<evidence type="ECO:0000256" key="4">
    <source>
        <dbReference type="PROSITE-ProRule" id="PRU00169"/>
    </source>
</evidence>
<dbReference type="PROSITE" id="PS50110">
    <property type="entry name" value="RESPONSE_REGULATORY"/>
    <property type="match status" value="1"/>
</dbReference>
<gene>
    <name evidence="7" type="ORF">IDH44_03125</name>
</gene>
<dbReference type="PROSITE" id="PS00041">
    <property type="entry name" value="HTH_ARAC_FAMILY_1"/>
    <property type="match status" value="1"/>
</dbReference>
<dbReference type="Gene3D" id="1.10.10.60">
    <property type="entry name" value="Homeodomain-like"/>
    <property type="match status" value="2"/>
</dbReference>
<keyword evidence="2" id="KW-0238">DNA-binding</keyword>
<dbReference type="GO" id="GO:0003700">
    <property type="term" value="F:DNA-binding transcription factor activity"/>
    <property type="evidence" value="ECO:0007669"/>
    <property type="project" value="InterPro"/>
</dbReference>
<evidence type="ECO:0000256" key="3">
    <source>
        <dbReference type="ARBA" id="ARBA00023163"/>
    </source>
</evidence>
<dbReference type="Pfam" id="PF12833">
    <property type="entry name" value="HTH_18"/>
    <property type="match status" value="1"/>
</dbReference>
<evidence type="ECO:0000259" key="5">
    <source>
        <dbReference type="PROSITE" id="PS01124"/>
    </source>
</evidence>
<comment type="caution">
    <text evidence="7">The sequence shown here is derived from an EMBL/GenBank/DDBJ whole genome shotgun (WGS) entry which is preliminary data.</text>
</comment>
<evidence type="ECO:0000259" key="6">
    <source>
        <dbReference type="PROSITE" id="PS50110"/>
    </source>
</evidence>
<dbReference type="GO" id="GO:0043565">
    <property type="term" value="F:sequence-specific DNA binding"/>
    <property type="evidence" value="ECO:0007669"/>
    <property type="project" value="InterPro"/>
</dbReference>
<organism evidence="7 8">
    <name type="scientific">Paenibacillus sabuli</name>
    <dbReference type="NCBI Taxonomy" id="2772509"/>
    <lineage>
        <taxon>Bacteria</taxon>
        <taxon>Bacillati</taxon>
        <taxon>Bacillota</taxon>
        <taxon>Bacilli</taxon>
        <taxon>Bacillales</taxon>
        <taxon>Paenibacillaceae</taxon>
        <taxon>Paenibacillus</taxon>
    </lineage>
</organism>
<dbReference type="RefSeq" id="WP_190914609.1">
    <property type="nucleotide sequence ID" value="NZ_JACXIZ010000008.1"/>
</dbReference>
<feature type="modified residue" description="4-aspartylphosphate" evidence="4">
    <location>
        <position position="57"/>
    </location>
</feature>
<accession>A0A927BP63</accession>
<dbReference type="CDD" id="cd17536">
    <property type="entry name" value="REC_YesN-like"/>
    <property type="match status" value="1"/>
</dbReference>
<dbReference type="Pfam" id="PF00072">
    <property type="entry name" value="Response_reg"/>
    <property type="match status" value="1"/>
</dbReference>
<dbReference type="PROSITE" id="PS01124">
    <property type="entry name" value="HTH_ARAC_FAMILY_2"/>
    <property type="match status" value="1"/>
</dbReference>
<reference evidence="7" key="1">
    <citation type="submission" date="2020-09" db="EMBL/GenBank/DDBJ databases">
        <title>A novel bacterium of genus Paenibacillus, isolated from South China Sea.</title>
        <authorList>
            <person name="Huang H."/>
            <person name="Mo K."/>
            <person name="Hu Y."/>
        </authorList>
    </citation>
    <scope>NUCLEOTIDE SEQUENCE</scope>
    <source>
        <strain evidence="7">IB182496</strain>
    </source>
</reference>
<dbReference type="SUPFAM" id="SSF52172">
    <property type="entry name" value="CheY-like"/>
    <property type="match status" value="1"/>
</dbReference>
<dbReference type="InterPro" id="IPR009057">
    <property type="entry name" value="Homeodomain-like_sf"/>
</dbReference>
<evidence type="ECO:0000256" key="1">
    <source>
        <dbReference type="ARBA" id="ARBA00023015"/>
    </source>
</evidence>
<dbReference type="SMART" id="SM00448">
    <property type="entry name" value="REC"/>
    <property type="match status" value="1"/>
</dbReference>
<dbReference type="AlphaFoldDB" id="A0A927BP63"/>
<dbReference type="PANTHER" id="PTHR43280">
    <property type="entry name" value="ARAC-FAMILY TRANSCRIPTIONAL REGULATOR"/>
    <property type="match status" value="1"/>
</dbReference>
<sequence length="516" mass="57650">MRRCRVLIADDERKIREGMKTLIARNAPEWEVVGEARTGCEALEQLEEAAPDLVMTDIRMPQMDGIALTKELHLRAPDVAVVILTGYKDFEYAQAVIPYGVLDFLLKPCPEEQVVRVLEQAREAIRRRQAERERSRKGMRQLELMTVRSLMLRLPYEAASLPGVREHYLGREVWLLQVDTYLPPGKAYGYNDIGLLQFAVLNIAEELAAGRELDARIVPVVYDAFALFVAPEAAAALPQLMRELREQVRELLGLEVHARCAGMAEEPGELAACMDRLPEPGAGRGDIAGAAVALPRDQAEIRTVQNAIMSAIMLGEGDRLGADLERRVERLRALRPARAKREALALALALTGIMGKEFGLSREPAALAERLDALDALASAERVASWAAARAAEFLAAFRTWLHGQNRNIVEKAIQYIDRHYMERCDLKEVAGVVHLSPNYFSNLFKKETGESFVGYMTNVRIAKAKLAIAATELKVAEVARRVGYDDPNYFAKVFKQITGTTPREYRKAVQQRSEC</sequence>
<dbReference type="PANTHER" id="PTHR43280:SF28">
    <property type="entry name" value="HTH-TYPE TRANSCRIPTIONAL ACTIVATOR RHAS"/>
    <property type="match status" value="1"/>
</dbReference>
<name>A0A927BP63_9BACL</name>
<dbReference type="EMBL" id="JACXIZ010000008">
    <property type="protein sequence ID" value="MBD2844168.1"/>
    <property type="molecule type" value="Genomic_DNA"/>
</dbReference>
<dbReference type="GO" id="GO:0000160">
    <property type="term" value="P:phosphorelay signal transduction system"/>
    <property type="evidence" value="ECO:0007669"/>
    <property type="project" value="InterPro"/>
</dbReference>
<keyword evidence="8" id="KW-1185">Reference proteome</keyword>
<proteinExistence type="predicted"/>
<dbReference type="InterPro" id="IPR011006">
    <property type="entry name" value="CheY-like_superfamily"/>
</dbReference>
<keyword evidence="3" id="KW-0804">Transcription</keyword>
<dbReference type="InterPro" id="IPR020449">
    <property type="entry name" value="Tscrpt_reg_AraC-type_HTH"/>
</dbReference>
<dbReference type="Gene3D" id="3.40.50.2300">
    <property type="match status" value="1"/>
</dbReference>
<feature type="domain" description="HTH araC/xylS-type" evidence="5">
    <location>
        <begin position="411"/>
        <end position="509"/>
    </location>
</feature>
<evidence type="ECO:0000313" key="7">
    <source>
        <dbReference type="EMBL" id="MBD2844168.1"/>
    </source>
</evidence>
<dbReference type="InterPro" id="IPR018062">
    <property type="entry name" value="HTH_AraC-typ_CS"/>
</dbReference>
<dbReference type="Proteomes" id="UP000621560">
    <property type="component" value="Unassembled WGS sequence"/>
</dbReference>
<evidence type="ECO:0000256" key="2">
    <source>
        <dbReference type="ARBA" id="ARBA00023125"/>
    </source>
</evidence>
<dbReference type="SUPFAM" id="SSF46689">
    <property type="entry name" value="Homeodomain-like"/>
    <property type="match status" value="2"/>
</dbReference>
<dbReference type="PRINTS" id="PR00032">
    <property type="entry name" value="HTHARAC"/>
</dbReference>
<keyword evidence="4" id="KW-0597">Phosphoprotein</keyword>
<keyword evidence="1" id="KW-0805">Transcription regulation</keyword>
<dbReference type="InterPro" id="IPR001789">
    <property type="entry name" value="Sig_transdc_resp-reg_receiver"/>
</dbReference>
<protein>
    <submittedName>
        <fullName evidence="7">Response regulator</fullName>
    </submittedName>
</protein>
<dbReference type="SMART" id="SM00342">
    <property type="entry name" value="HTH_ARAC"/>
    <property type="match status" value="1"/>
</dbReference>
<feature type="domain" description="Response regulatory" evidence="6">
    <location>
        <begin position="5"/>
        <end position="122"/>
    </location>
</feature>
<dbReference type="InterPro" id="IPR018060">
    <property type="entry name" value="HTH_AraC"/>
</dbReference>
<evidence type="ECO:0000313" key="8">
    <source>
        <dbReference type="Proteomes" id="UP000621560"/>
    </source>
</evidence>